<feature type="domain" description="Methyltransferase" evidence="2">
    <location>
        <begin position="13"/>
        <end position="149"/>
    </location>
</feature>
<dbReference type="RefSeq" id="WP_378116565.1">
    <property type="nucleotide sequence ID" value="NZ_JBHRTF010000002.1"/>
</dbReference>
<keyword evidence="3" id="KW-0489">Methyltransferase</keyword>
<dbReference type="GO" id="GO:0008168">
    <property type="term" value="F:methyltransferase activity"/>
    <property type="evidence" value="ECO:0007669"/>
    <property type="project" value="UniProtKB-KW"/>
</dbReference>
<reference evidence="4" key="1">
    <citation type="journal article" date="2019" name="Int. J. Syst. Evol. Microbiol.">
        <title>The Global Catalogue of Microorganisms (GCM) 10K type strain sequencing project: providing services to taxonomists for standard genome sequencing and annotation.</title>
        <authorList>
            <consortium name="The Broad Institute Genomics Platform"/>
            <consortium name="The Broad Institute Genome Sequencing Center for Infectious Disease"/>
            <person name="Wu L."/>
            <person name="Ma J."/>
        </authorList>
    </citation>
    <scope>NUCLEOTIDE SEQUENCE [LARGE SCALE GENOMIC DNA]</scope>
    <source>
        <strain evidence="4">KCTC 52237</strain>
    </source>
</reference>
<name>A0ABV7FG34_9GAMM</name>
<organism evidence="3 4">
    <name type="scientific">Cellvibrio fontiphilus</name>
    <dbReference type="NCBI Taxonomy" id="1815559"/>
    <lineage>
        <taxon>Bacteria</taxon>
        <taxon>Pseudomonadati</taxon>
        <taxon>Pseudomonadota</taxon>
        <taxon>Gammaproteobacteria</taxon>
        <taxon>Cellvibrionales</taxon>
        <taxon>Cellvibrionaceae</taxon>
        <taxon>Cellvibrio</taxon>
    </lineage>
</organism>
<evidence type="ECO:0000256" key="1">
    <source>
        <dbReference type="SAM" id="MobiDB-lite"/>
    </source>
</evidence>
<keyword evidence="3" id="KW-0808">Transferase</keyword>
<dbReference type="SUPFAM" id="SSF53335">
    <property type="entry name" value="S-adenosyl-L-methionine-dependent methyltransferases"/>
    <property type="match status" value="1"/>
</dbReference>
<dbReference type="CDD" id="cd02440">
    <property type="entry name" value="AdoMet_MTases"/>
    <property type="match status" value="1"/>
</dbReference>
<dbReference type="PANTHER" id="PTHR43464:SF83">
    <property type="entry name" value="MALONYL-[ACYL-CARRIER PROTEIN] O-METHYLTRANSFERASE"/>
    <property type="match status" value="1"/>
</dbReference>
<dbReference type="InterPro" id="IPR025714">
    <property type="entry name" value="Methyltranfer_dom"/>
</dbReference>
<keyword evidence="4" id="KW-1185">Reference proteome</keyword>
<dbReference type="EMBL" id="JBHRTF010000002">
    <property type="protein sequence ID" value="MFC3114849.1"/>
    <property type="molecule type" value="Genomic_DNA"/>
</dbReference>
<sequence length="280" mass="32458">MLTINFRDFPLAAGDRVLDLGCGEGRHVINAYLHGDVVAIGVDLNHRDLLTSRERFVPFDQASANKHFYLQQADATRLPFSDHSFDKIICSEVLEHIPAYQSVLAEIQRILKPGGLLAITVPRAWPEKICWWLSEEYHQVEGGHIRIFNGEHLRREIEQQSFQFYKRHWAHALHSPFWWMKCLWWKTQDTNPLIKLYHRLLVWDLMEKPWLTQTLEKLLNPIMGKSVVMYFKKIDSTLSLPLAGEEITPPDEERVREKITPPPYEGGGREGVIQSRGGEA</sequence>
<accession>A0ABV7FG34</accession>
<evidence type="ECO:0000313" key="3">
    <source>
        <dbReference type="EMBL" id="MFC3114849.1"/>
    </source>
</evidence>
<dbReference type="Gene3D" id="3.40.50.150">
    <property type="entry name" value="Vaccinia Virus protein VP39"/>
    <property type="match status" value="1"/>
</dbReference>
<proteinExistence type="predicted"/>
<dbReference type="GO" id="GO:0032259">
    <property type="term" value="P:methylation"/>
    <property type="evidence" value="ECO:0007669"/>
    <property type="project" value="UniProtKB-KW"/>
</dbReference>
<feature type="region of interest" description="Disordered" evidence="1">
    <location>
        <begin position="246"/>
        <end position="280"/>
    </location>
</feature>
<protein>
    <submittedName>
        <fullName evidence="3">Class I SAM-dependent methyltransferase</fullName>
        <ecNumber evidence="3">2.1.1.-</ecNumber>
    </submittedName>
</protein>
<evidence type="ECO:0000259" key="2">
    <source>
        <dbReference type="Pfam" id="PF13847"/>
    </source>
</evidence>
<comment type="caution">
    <text evidence="3">The sequence shown here is derived from an EMBL/GenBank/DDBJ whole genome shotgun (WGS) entry which is preliminary data.</text>
</comment>
<dbReference type="Pfam" id="PF13847">
    <property type="entry name" value="Methyltransf_31"/>
    <property type="match status" value="1"/>
</dbReference>
<evidence type="ECO:0000313" key="4">
    <source>
        <dbReference type="Proteomes" id="UP001595555"/>
    </source>
</evidence>
<dbReference type="Proteomes" id="UP001595555">
    <property type="component" value="Unassembled WGS sequence"/>
</dbReference>
<gene>
    <name evidence="3" type="ORF">ACFODX_04705</name>
</gene>
<dbReference type="InterPro" id="IPR029063">
    <property type="entry name" value="SAM-dependent_MTases_sf"/>
</dbReference>
<dbReference type="EC" id="2.1.1.-" evidence="3"/>
<dbReference type="PANTHER" id="PTHR43464">
    <property type="entry name" value="METHYLTRANSFERASE"/>
    <property type="match status" value="1"/>
</dbReference>